<evidence type="ECO:0000259" key="4">
    <source>
        <dbReference type="Pfam" id="PF24883"/>
    </source>
</evidence>
<keyword evidence="1 3" id="KW-0853">WD repeat</keyword>
<dbReference type="Pfam" id="PF24883">
    <property type="entry name" value="NPHP3_N"/>
    <property type="match status" value="1"/>
</dbReference>
<reference evidence="5 6" key="2">
    <citation type="journal article" date="2012" name="Eukaryot. Cell">
        <title>Genome update of Botrytis cinerea strains B05.10 and T4.</title>
        <authorList>
            <person name="Staats M."/>
            <person name="van Kan J.A."/>
        </authorList>
    </citation>
    <scope>NUCLEOTIDE SEQUENCE [LARGE SCALE GENOMIC DNA]</scope>
    <source>
        <strain evidence="5 6">B05.10</strain>
    </source>
</reference>
<keyword evidence="6" id="KW-1185">Reference proteome</keyword>
<dbReference type="CDD" id="cd00200">
    <property type="entry name" value="WD40"/>
    <property type="match status" value="2"/>
</dbReference>
<feature type="repeat" description="WD" evidence="3">
    <location>
        <begin position="834"/>
        <end position="875"/>
    </location>
</feature>
<accession>A0A384JE29</accession>
<evidence type="ECO:0000313" key="5">
    <source>
        <dbReference type="EMBL" id="ATZ48859.1"/>
    </source>
</evidence>
<dbReference type="SUPFAM" id="SSF50978">
    <property type="entry name" value="WD40 repeat-like"/>
    <property type="match status" value="2"/>
</dbReference>
<dbReference type="PANTHER" id="PTHR44129">
    <property type="entry name" value="WD REPEAT-CONTAINING PROTEIN POP1"/>
    <property type="match status" value="1"/>
</dbReference>
<dbReference type="Gene3D" id="2.130.10.10">
    <property type="entry name" value="YVTN repeat-like/Quinoprotein amine dehydrogenase"/>
    <property type="match status" value="6"/>
</dbReference>
<dbReference type="InterPro" id="IPR036322">
    <property type="entry name" value="WD40_repeat_dom_sf"/>
</dbReference>
<feature type="repeat" description="WD" evidence="3">
    <location>
        <begin position="960"/>
        <end position="1001"/>
    </location>
</feature>
<feature type="repeat" description="WD" evidence="3">
    <location>
        <begin position="1044"/>
        <end position="1085"/>
    </location>
</feature>
<dbReference type="PRINTS" id="PR00320">
    <property type="entry name" value="GPROTEINBRPT"/>
</dbReference>
<evidence type="ECO:0000256" key="2">
    <source>
        <dbReference type="ARBA" id="ARBA00022737"/>
    </source>
</evidence>
<dbReference type="InterPro" id="IPR001680">
    <property type="entry name" value="WD40_rpt"/>
</dbReference>
<gene>
    <name evidence="5" type="ORF">BCIN_04g00790</name>
</gene>
<evidence type="ECO:0000256" key="1">
    <source>
        <dbReference type="ARBA" id="ARBA00022574"/>
    </source>
</evidence>
<dbReference type="SMART" id="SM00320">
    <property type="entry name" value="WD40"/>
    <property type="match status" value="12"/>
</dbReference>
<dbReference type="InterPro" id="IPR019775">
    <property type="entry name" value="WD40_repeat_CS"/>
</dbReference>
<dbReference type="InterPro" id="IPR020472">
    <property type="entry name" value="WD40_PAC1"/>
</dbReference>
<reference evidence="5 6" key="3">
    <citation type="journal article" date="2017" name="Mol. Plant Pathol.">
        <title>A gapless genome sequence of the fungus Botrytis cinerea.</title>
        <authorList>
            <person name="Van Kan J.A."/>
            <person name="Stassen J.H."/>
            <person name="Mosbach A."/>
            <person name="Van Der Lee T.A."/>
            <person name="Faino L."/>
            <person name="Farmer A.D."/>
            <person name="Papasotiriou D.G."/>
            <person name="Zhou S."/>
            <person name="Seidl M.F."/>
            <person name="Cottam E."/>
            <person name="Edel D."/>
            <person name="Hahn M."/>
            <person name="Schwartz D.C."/>
            <person name="Dietrich R.A."/>
            <person name="Widdison S."/>
            <person name="Scalliet G."/>
        </authorList>
    </citation>
    <scope>NUCLEOTIDE SEQUENCE [LARGE SCALE GENOMIC DNA]</scope>
    <source>
        <strain evidence="5 6">B05.10</strain>
    </source>
</reference>
<dbReference type="PROSITE" id="PS00678">
    <property type="entry name" value="WD_REPEATS_1"/>
    <property type="match status" value="3"/>
</dbReference>
<feature type="repeat" description="WD" evidence="3">
    <location>
        <begin position="1002"/>
        <end position="1043"/>
    </location>
</feature>
<reference evidence="5 6" key="1">
    <citation type="journal article" date="2011" name="PLoS Genet.">
        <title>Genomic analysis of the necrotrophic fungal pathogens Sclerotinia sclerotiorum and Botrytis cinerea.</title>
        <authorList>
            <person name="Amselem J."/>
            <person name="Cuomo C.A."/>
            <person name="van Kan J.A."/>
            <person name="Viaud M."/>
            <person name="Benito E.P."/>
            <person name="Couloux A."/>
            <person name="Coutinho P.M."/>
            <person name="de Vries R.P."/>
            <person name="Dyer P.S."/>
            <person name="Fillinger S."/>
            <person name="Fournier E."/>
            <person name="Gout L."/>
            <person name="Hahn M."/>
            <person name="Kohn L."/>
            <person name="Lapalu N."/>
            <person name="Plummer K.M."/>
            <person name="Pradier J.M."/>
            <person name="Quevillon E."/>
            <person name="Sharon A."/>
            <person name="Simon A."/>
            <person name="ten Have A."/>
            <person name="Tudzynski B."/>
            <person name="Tudzynski P."/>
            <person name="Wincker P."/>
            <person name="Andrew M."/>
            <person name="Anthouard V."/>
            <person name="Beever R.E."/>
            <person name="Beffa R."/>
            <person name="Benoit I."/>
            <person name="Bouzid O."/>
            <person name="Brault B."/>
            <person name="Chen Z."/>
            <person name="Choquer M."/>
            <person name="Collemare J."/>
            <person name="Cotton P."/>
            <person name="Danchin E.G."/>
            <person name="Da Silva C."/>
            <person name="Gautier A."/>
            <person name="Giraud C."/>
            <person name="Giraud T."/>
            <person name="Gonzalez C."/>
            <person name="Grossetete S."/>
            <person name="Guldener U."/>
            <person name="Henrissat B."/>
            <person name="Howlett B.J."/>
            <person name="Kodira C."/>
            <person name="Kretschmer M."/>
            <person name="Lappartient A."/>
            <person name="Leroch M."/>
            <person name="Levis C."/>
            <person name="Mauceli E."/>
            <person name="Neuveglise C."/>
            <person name="Oeser B."/>
            <person name="Pearson M."/>
            <person name="Poulain J."/>
            <person name="Poussereau N."/>
            <person name="Quesneville H."/>
            <person name="Rascle C."/>
            <person name="Schumacher J."/>
            <person name="Segurens B."/>
            <person name="Sexton A."/>
            <person name="Silva E."/>
            <person name="Sirven C."/>
            <person name="Soanes D.M."/>
            <person name="Talbot N.J."/>
            <person name="Templeton M."/>
            <person name="Yandava C."/>
            <person name="Yarden O."/>
            <person name="Zeng Q."/>
            <person name="Rollins J.A."/>
            <person name="Lebrun M.H."/>
            <person name="Dickman M."/>
        </authorList>
    </citation>
    <scope>NUCLEOTIDE SEQUENCE [LARGE SCALE GENOMIC DNA]</scope>
    <source>
        <strain evidence="5 6">B05.10</strain>
    </source>
</reference>
<dbReference type="GeneID" id="5434984"/>
<feature type="repeat" description="WD" evidence="3">
    <location>
        <begin position="918"/>
        <end position="959"/>
    </location>
</feature>
<dbReference type="RefSeq" id="XP_024548111.1">
    <property type="nucleotide sequence ID" value="XM_024692337.1"/>
</dbReference>
<name>A0A384JE29_BOTFB</name>
<feature type="repeat" description="WD" evidence="3">
    <location>
        <begin position="1128"/>
        <end position="1169"/>
    </location>
</feature>
<feature type="domain" description="Nephrocystin 3-like N-terminal" evidence="4">
    <location>
        <begin position="179"/>
        <end position="344"/>
    </location>
</feature>
<evidence type="ECO:0000313" key="6">
    <source>
        <dbReference type="Proteomes" id="UP000001798"/>
    </source>
</evidence>
<sequence>MAEALGLVSSVIAVIDLSVKVASRCSEYYTNVKNARDDIGRLQSEAQELKAILEKIHSICDGSNGVRIQDPQGLRKGVEECQKQLAQLDVKLEPRERNKLMSRFGRRALKWPFKGKEVDSLIKKLEKCKANISFSLQVDQEIQILNTHQRIVLDKLRSADNAAFDSHDEEHNARCYQGTRAELLRHIDSWVSDRGSERIFWLNGMAGTGKSTISRTVAQNLVDKGELGASFFFKRGEGDRGHAGMFFATIVTQLVQKLPPLAPHVRDAIEANPGISGKTLGQQFITLVLKPLEKIQTDPQKSSSIVIVVDALDECDREEDVEAIIRLFSQAQHVASLKFFLTSRPELPIRLGFKKIGDIYKGLVLHEIPEKIVKEDISSFLEHELAIIRENYNVSVPQNRQLPADWPGHTIIQSLVGMAIPLFIFATTICRFINDRKCRQPKEQLAEVLKYEGRSQVSKLGATYLPVLNQLIFEVNHSQKRGILQDFKQVVGSIVILASPLSATSLDRLLGVLEGTVDSRTDLLHSVLNIPSRPDHPVRLLHLSFRDFLIDTENRETNPFWVDEKDTHKKLATRCIELLSTGENLKKDICNLRTPEKPRADIDKQTIDSYLPSEIQYACQYWVYHLNESGGSIYDGDQVHNFLKCHFLHWLESLSLIGRLRESIGMVDSLMAIIDPIKGDQISRFLYDAKRFILNCYSIADSSPLQLYSSALIFAPKKSIIRNTFHNYTPNWILQKPNTDLEWNAVLQTLEGHSGGVNSIAFSADSKLLASASRDHTIKIWDSATGTLQQTLEGHNGEVNSVAFSADSKLLASASDDRTIKIWDSATGTLQQTLEGHSGGVNSVAFSADSKLLASASRDRTIKIWDAATDTLQQTLERHSDWVNSVAFSADSKLLASASDDRTIKIWDSATGTLQQTLEGHSGGVNSVAFSADSKLLASASRDRTIKIWDAATGTLQQTLKGHSGGVNSVAFSTDSKLLASASNDCTIKIWDSATGTLQQTLEGNSDWVNAVAFSADSKLLASASRDRTIKIWDSATGTLQQTLEEHSDWVNSVAFSADSKLLASASRDRTIKIWNAATGTLQQTLEGHSDWVNSVAFSADSKLLASASDDHTIKIWDSATDTLLQTLEGHSDWVRSIAFSTDSKLLASWSRDHTIKIWDSATGTLQQTLEGHNGEVNSVAFSADSKLLASASDDRTIKIWDSATGTLQQTLEGHSGGVNSVAFSADSKLLASASRDRTIKIWDAATGTLQQTLEGHIGARNLLFDITNSILITDTGCFRLVINTNIPLHSSSRAINNGTHRQGLSIDEFWVIWNDQNLLWLPPDFRPGSFTISHTGSKLAIGCQSGRVFVIGINNPYSKIL</sequence>
<proteinExistence type="predicted"/>
<feature type="repeat" description="WD" evidence="3">
    <location>
        <begin position="750"/>
        <end position="791"/>
    </location>
</feature>
<feature type="repeat" description="WD" evidence="3">
    <location>
        <begin position="792"/>
        <end position="833"/>
    </location>
</feature>
<protein>
    <recommendedName>
        <fullName evidence="4">Nephrocystin 3-like N-terminal domain-containing protein</fullName>
    </recommendedName>
</protein>
<dbReference type="KEGG" id="bfu:BCIN_04g00790"/>
<evidence type="ECO:0000256" key="3">
    <source>
        <dbReference type="PROSITE-ProRule" id="PRU00221"/>
    </source>
</evidence>
<dbReference type="Pfam" id="PF00400">
    <property type="entry name" value="WD40"/>
    <property type="match status" value="12"/>
</dbReference>
<dbReference type="Proteomes" id="UP000001798">
    <property type="component" value="Chromosome 4"/>
</dbReference>
<dbReference type="InterPro" id="IPR015943">
    <property type="entry name" value="WD40/YVTN_repeat-like_dom_sf"/>
</dbReference>
<dbReference type="Gene3D" id="3.40.50.300">
    <property type="entry name" value="P-loop containing nucleotide triphosphate hydrolases"/>
    <property type="match status" value="1"/>
</dbReference>
<feature type="repeat" description="WD" evidence="3">
    <location>
        <begin position="876"/>
        <end position="917"/>
    </location>
</feature>
<dbReference type="EMBL" id="CP009808">
    <property type="protein sequence ID" value="ATZ48859.1"/>
    <property type="molecule type" value="Genomic_DNA"/>
</dbReference>
<feature type="repeat" description="WD" evidence="3">
    <location>
        <begin position="1212"/>
        <end position="1253"/>
    </location>
</feature>
<dbReference type="OrthoDB" id="674604at2759"/>
<dbReference type="PROSITE" id="PS50082">
    <property type="entry name" value="WD_REPEATS_2"/>
    <property type="match status" value="12"/>
</dbReference>
<dbReference type="PROSITE" id="PS50294">
    <property type="entry name" value="WD_REPEATS_REGION"/>
    <property type="match status" value="12"/>
</dbReference>
<organism evidence="5 6">
    <name type="scientific">Botryotinia fuckeliana (strain B05.10)</name>
    <name type="common">Noble rot fungus</name>
    <name type="synonym">Botrytis cinerea</name>
    <dbReference type="NCBI Taxonomy" id="332648"/>
    <lineage>
        <taxon>Eukaryota</taxon>
        <taxon>Fungi</taxon>
        <taxon>Dikarya</taxon>
        <taxon>Ascomycota</taxon>
        <taxon>Pezizomycotina</taxon>
        <taxon>Leotiomycetes</taxon>
        <taxon>Helotiales</taxon>
        <taxon>Sclerotiniaceae</taxon>
        <taxon>Botrytis</taxon>
    </lineage>
</organism>
<dbReference type="InterPro" id="IPR056884">
    <property type="entry name" value="NPHP3-like_N"/>
</dbReference>
<keyword evidence="2" id="KW-0677">Repeat</keyword>
<dbReference type="InterPro" id="IPR027417">
    <property type="entry name" value="P-loop_NTPase"/>
</dbReference>
<feature type="repeat" description="WD" evidence="3">
    <location>
        <begin position="1086"/>
        <end position="1127"/>
    </location>
</feature>
<dbReference type="SUPFAM" id="SSF52540">
    <property type="entry name" value="P-loop containing nucleoside triphosphate hydrolases"/>
    <property type="match status" value="1"/>
</dbReference>
<dbReference type="InterPro" id="IPR050349">
    <property type="entry name" value="WD_LIS1/nudF_dynein_reg"/>
</dbReference>
<feature type="repeat" description="WD" evidence="3">
    <location>
        <begin position="1170"/>
        <end position="1211"/>
    </location>
</feature>
<dbReference type="VEuPathDB" id="FungiDB:Bcin04g00790"/>